<dbReference type="AlphaFoldDB" id="A0A9D0YYF5"/>
<dbReference type="EMBL" id="DVFU01000031">
    <property type="protein sequence ID" value="HIQ64394.1"/>
    <property type="molecule type" value="Genomic_DNA"/>
</dbReference>
<sequence length="82" mass="9870">MKKKIKERILKESELMIQTDKTIREIANMLHVSKSTVHYDLKVRLYDLDLVLYYQVRTVLDEHLNTRHIKGGEATRLKYLKR</sequence>
<dbReference type="InterPro" id="IPR014208">
    <property type="entry name" value="Spore_III_D"/>
</dbReference>
<comment type="caution">
    <text evidence="1">The sequence shown here is derived from an EMBL/GenBank/DDBJ whole genome shotgun (WGS) entry which is preliminary data.</text>
</comment>
<dbReference type="Proteomes" id="UP000886725">
    <property type="component" value="Unassembled WGS sequence"/>
</dbReference>
<dbReference type="Pfam" id="PF12116">
    <property type="entry name" value="SpoIIID"/>
    <property type="match status" value="1"/>
</dbReference>
<organism evidence="1 2">
    <name type="scientific">Candidatus Faecenecus gallistercoris</name>
    <dbReference type="NCBI Taxonomy" id="2840793"/>
    <lineage>
        <taxon>Bacteria</taxon>
        <taxon>Bacillati</taxon>
        <taxon>Bacillota</taxon>
        <taxon>Bacillota incertae sedis</taxon>
        <taxon>Candidatus Faecenecus</taxon>
    </lineage>
</organism>
<evidence type="ECO:0000313" key="1">
    <source>
        <dbReference type="EMBL" id="HIQ64394.1"/>
    </source>
</evidence>
<proteinExistence type="predicted"/>
<accession>A0A9D0YYF5</accession>
<reference evidence="1" key="2">
    <citation type="journal article" date="2021" name="PeerJ">
        <title>Extensive microbial diversity within the chicken gut microbiome revealed by metagenomics and culture.</title>
        <authorList>
            <person name="Gilroy R."/>
            <person name="Ravi A."/>
            <person name="Getino M."/>
            <person name="Pursley I."/>
            <person name="Horton D.L."/>
            <person name="Alikhan N.F."/>
            <person name="Baker D."/>
            <person name="Gharbi K."/>
            <person name="Hall N."/>
            <person name="Watson M."/>
            <person name="Adriaenssens E.M."/>
            <person name="Foster-Nyarko E."/>
            <person name="Jarju S."/>
            <person name="Secka A."/>
            <person name="Antonio M."/>
            <person name="Oren A."/>
            <person name="Chaudhuri R.R."/>
            <person name="La Ragione R."/>
            <person name="Hildebrand F."/>
            <person name="Pallen M.J."/>
        </authorList>
    </citation>
    <scope>NUCLEOTIDE SEQUENCE</scope>
    <source>
        <strain evidence="1">CHK165-10780</strain>
    </source>
</reference>
<protein>
    <submittedName>
        <fullName evidence="1">Sporulation transcriptional regulator SpoIIID</fullName>
    </submittedName>
</protein>
<name>A0A9D0YYF5_9FIRM</name>
<gene>
    <name evidence="1" type="ORF">IAC85_01505</name>
</gene>
<reference evidence="1" key="1">
    <citation type="submission" date="2020-10" db="EMBL/GenBank/DDBJ databases">
        <authorList>
            <person name="Gilroy R."/>
        </authorList>
    </citation>
    <scope>NUCLEOTIDE SEQUENCE</scope>
    <source>
        <strain evidence="1">CHK165-10780</strain>
    </source>
</reference>
<evidence type="ECO:0000313" key="2">
    <source>
        <dbReference type="Proteomes" id="UP000886725"/>
    </source>
</evidence>